<keyword evidence="7" id="KW-0862">Zinc</keyword>
<dbReference type="GO" id="GO:0061630">
    <property type="term" value="F:ubiquitin protein ligase activity"/>
    <property type="evidence" value="ECO:0007669"/>
    <property type="project" value="UniProtKB-EC"/>
</dbReference>
<feature type="region of interest" description="Disordered" evidence="16">
    <location>
        <begin position="531"/>
        <end position="559"/>
    </location>
</feature>
<organism evidence="18">
    <name type="scientific">Xenopsylla cheopis</name>
    <name type="common">Oriental rat flea</name>
    <name type="synonym">Pulex cheopis</name>
    <dbReference type="NCBI Taxonomy" id="163159"/>
    <lineage>
        <taxon>Eukaryota</taxon>
        <taxon>Metazoa</taxon>
        <taxon>Ecdysozoa</taxon>
        <taxon>Arthropoda</taxon>
        <taxon>Hexapoda</taxon>
        <taxon>Insecta</taxon>
        <taxon>Pterygota</taxon>
        <taxon>Neoptera</taxon>
        <taxon>Endopterygota</taxon>
        <taxon>Siphonaptera</taxon>
        <taxon>Pulicidae</taxon>
        <taxon>Xenopsyllinae</taxon>
        <taxon>Xenopsylla</taxon>
    </lineage>
</organism>
<evidence type="ECO:0000256" key="1">
    <source>
        <dbReference type="ARBA" id="ARBA00000900"/>
    </source>
</evidence>
<feature type="compositionally biased region" description="Basic and acidic residues" evidence="16">
    <location>
        <begin position="535"/>
        <end position="548"/>
    </location>
</feature>
<reference evidence="18" key="1">
    <citation type="submission" date="2020-03" db="EMBL/GenBank/DDBJ databases">
        <title>Transcriptomic Profiling of the Digestive Tract of the Rat Flea, Xenopsylla cheopis, Following Blood Feeding and Infection with Yersinia pestis.</title>
        <authorList>
            <person name="Bland D.M."/>
            <person name="Martens C.A."/>
            <person name="Virtaneva K."/>
            <person name="Kanakabandi K."/>
            <person name="Long D."/>
            <person name="Rosenke R."/>
            <person name="Saturday G.A."/>
            <person name="Hoyt F.H."/>
            <person name="Bruno D.P."/>
            <person name="Ribeiro J.M.C."/>
            <person name="Hinnebusch J."/>
        </authorList>
    </citation>
    <scope>NUCLEOTIDE SEQUENCE</scope>
</reference>
<keyword evidence="9" id="KW-0804">Transcription</keyword>
<dbReference type="GO" id="GO:0006513">
    <property type="term" value="P:protein monoubiquitination"/>
    <property type="evidence" value="ECO:0007669"/>
    <property type="project" value="TreeGrafter"/>
</dbReference>
<dbReference type="InterPro" id="IPR001841">
    <property type="entry name" value="Znf_RING"/>
</dbReference>
<evidence type="ECO:0000256" key="3">
    <source>
        <dbReference type="ARBA" id="ARBA00022679"/>
    </source>
</evidence>
<keyword evidence="8" id="KW-0805">Transcription regulation</keyword>
<evidence type="ECO:0000256" key="11">
    <source>
        <dbReference type="ARBA" id="ARBA00076856"/>
    </source>
</evidence>
<evidence type="ECO:0000256" key="15">
    <source>
        <dbReference type="PROSITE-ProRule" id="PRU00175"/>
    </source>
</evidence>
<feature type="compositionally biased region" description="Polar residues" evidence="16">
    <location>
        <begin position="459"/>
        <end position="478"/>
    </location>
</feature>
<evidence type="ECO:0000256" key="13">
    <source>
        <dbReference type="ARBA" id="ARBA00079040"/>
    </source>
</evidence>
<comment type="catalytic activity">
    <reaction evidence="1">
        <text>S-ubiquitinyl-[E2 ubiquitin-conjugating enzyme]-L-cysteine + [acceptor protein]-L-lysine = [E2 ubiquitin-conjugating enzyme]-L-cysteine + N(6)-ubiquitinyl-[acceptor protein]-L-lysine.</text>
        <dbReference type="EC" id="2.3.2.27"/>
    </reaction>
</comment>
<accession>A0A6M2DLP1</accession>
<dbReference type="EMBL" id="GIIL01002265">
    <property type="protein sequence ID" value="NOV45991.1"/>
    <property type="molecule type" value="Transcribed_RNA"/>
</dbReference>
<evidence type="ECO:0000256" key="4">
    <source>
        <dbReference type="ARBA" id="ARBA00022723"/>
    </source>
</evidence>
<proteinExistence type="predicted"/>
<dbReference type="PROSITE" id="PS50089">
    <property type="entry name" value="ZF_RING_2"/>
    <property type="match status" value="1"/>
</dbReference>
<dbReference type="Pfam" id="PF00097">
    <property type="entry name" value="zf-C3HC4"/>
    <property type="match status" value="1"/>
</dbReference>
<dbReference type="FunFam" id="3.30.40.10:FF:000136">
    <property type="entry name" value="E3 ubiquitin-protein ligase Topors"/>
    <property type="match status" value="1"/>
</dbReference>
<evidence type="ECO:0000256" key="9">
    <source>
        <dbReference type="ARBA" id="ARBA00023163"/>
    </source>
</evidence>
<evidence type="ECO:0000256" key="6">
    <source>
        <dbReference type="ARBA" id="ARBA00022786"/>
    </source>
</evidence>
<evidence type="ECO:0000256" key="5">
    <source>
        <dbReference type="ARBA" id="ARBA00022771"/>
    </source>
</evidence>
<feature type="domain" description="RING-type" evidence="17">
    <location>
        <begin position="64"/>
        <end position="103"/>
    </location>
</feature>
<feature type="compositionally biased region" description="Basic residues" evidence="16">
    <location>
        <begin position="549"/>
        <end position="559"/>
    </location>
</feature>
<evidence type="ECO:0000259" key="17">
    <source>
        <dbReference type="PROSITE" id="PS50089"/>
    </source>
</evidence>
<dbReference type="InterPro" id="IPR017907">
    <property type="entry name" value="Znf_RING_CS"/>
</dbReference>
<keyword evidence="3" id="KW-0808">Transferase</keyword>
<dbReference type="EC" id="2.3.2.27" evidence="2"/>
<dbReference type="GO" id="GO:0008270">
    <property type="term" value="F:zinc ion binding"/>
    <property type="evidence" value="ECO:0007669"/>
    <property type="project" value="UniProtKB-KW"/>
</dbReference>
<dbReference type="Gene3D" id="3.30.40.10">
    <property type="entry name" value="Zinc/RING finger domain, C3HC4 (zinc finger)"/>
    <property type="match status" value="1"/>
</dbReference>
<dbReference type="PROSITE" id="PS00518">
    <property type="entry name" value="ZF_RING_1"/>
    <property type="match status" value="1"/>
</dbReference>
<dbReference type="CDD" id="cd16574">
    <property type="entry name" value="RING-HC_Topors"/>
    <property type="match status" value="1"/>
</dbReference>
<feature type="region of interest" description="Disordered" evidence="16">
    <location>
        <begin position="650"/>
        <end position="687"/>
    </location>
</feature>
<keyword evidence="6" id="KW-0833">Ubl conjugation pathway</keyword>
<dbReference type="PANTHER" id="PTHR46077:SF1">
    <property type="entry name" value="TOP1 BINDING ARGININE_SERINE RICH PROTEIN, E3 UBIQUITIN LIGASE"/>
    <property type="match status" value="1"/>
</dbReference>
<dbReference type="Pfam" id="PF26084">
    <property type="entry name" value="PWI_Topors"/>
    <property type="match status" value="1"/>
</dbReference>
<protein>
    <recommendedName>
        <fullName evidence="10">E3 ubiquitin-protein ligase Topors</fullName>
        <ecNumber evidence="2">2.3.2.27</ecNumber>
    </recommendedName>
    <alternativeName>
        <fullName evidence="11">RING-type E3 ubiquitin transferase Topors</fullName>
    </alternativeName>
    <alternativeName>
        <fullName evidence="13">SUMO1-protein E3 ligase Topors</fullName>
    </alternativeName>
    <alternativeName>
        <fullName evidence="12">Topoisomerase I-binding RING finger protein</fullName>
    </alternativeName>
    <alternativeName>
        <fullName evidence="14">Topoisomerase I-binding arginine/serine-rich protein</fullName>
    </alternativeName>
</protein>
<dbReference type="SMART" id="SM00184">
    <property type="entry name" value="RING"/>
    <property type="match status" value="1"/>
</dbReference>
<feature type="compositionally biased region" description="Polar residues" evidence="16">
    <location>
        <begin position="31"/>
        <end position="40"/>
    </location>
</feature>
<dbReference type="InterPro" id="IPR013083">
    <property type="entry name" value="Znf_RING/FYVE/PHD"/>
</dbReference>
<evidence type="ECO:0000256" key="14">
    <source>
        <dbReference type="ARBA" id="ARBA00079184"/>
    </source>
</evidence>
<dbReference type="SUPFAM" id="SSF57850">
    <property type="entry name" value="RING/U-box"/>
    <property type="match status" value="1"/>
</dbReference>
<evidence type="ECO:0000256" key="16">
    <source>
        <dbReference type="SAM" id="MobiDB-lite"/>
    </source>
</evidence>
<dbReference type="PANTHER" id="PTHR46077">
    <property type="entry name" value="E3 UBIQUITIN-PROTEIN LIGASE TOPORS"/>
    <property type="match status" value="1"/>
</dbReference>
<keyword evidence="5 15" id="KW-0863">Zinc-finger</keyword>
<dbReference type="InterPro" id="IPR058746">
    <property type="entry name" value="Znf_RING-type_Topors"/>
</dbReference>
<evidence type="ECO:0000313" key="18">
    <source>
        <dbReference type="EMBL" id="NOV45991.1"/>
    </source>
</evidence>
<feature type="region of interest" description="Disordered" evidence="16">
    <location>
        <begin position="448"/>
        <end position="478"/>
    </location>
</feature>
<name>A0A6M2DLP1_XENCH</name>
<evidence type="ECO:0000256" key="7">
    <source>
        <dbReference type="ARBA" id="ARBA00022833"/>
    </source>
</evidence>
<keyword evidence="4" id="KW-0479">Metal-binding</keyword>
<dbReference type="GO" id="GO:0000209">
    <property type="term" value="P:protein polyubiquitination"/>
    <property type="evidence" value="ECO:0007669"/>
    <property type="project" value="TreeGrafter"/>
</dbReference>
<evidence type="ECO:0000256" key="8">
    <source>
        <dbReference type="ARBA" id="ARBA00023015"/>
    </source>
</evidence>
<feature type="region of interest" description="Disordered" evidence="16">
    <location>
        <begin position="1"/>
        <end position="59"/>
    </location>
</feature>
<dbReference type="GO" id="GO:0005634">
    <property type="term" value="C:nucleus"/>
    <property type="evidence" value="ECO:0007669"/>
    <property type="project" value="UniProtKB-ARBA"/>
</dbReference>
<dbReference type="InterPro" id="IPR058745">
    <property type="entry name" value="PWI_Topors"/>
</dbReference>
<evidence type="ECO:0000256" key="12">
    <source>
        <dbReference type="ARBA" id="ARBA00076940"/>
    </source>
</evidence>
<evidence type="ECO:0000256" key="2">
    <source>
        <dbReference type="ARBA" id="ARBA00012483"/>
    </source>
</evidence>
<dbReference type="InterPro" id="IPR018957">
    <property type="entry name" value="Znf_C3HC4_RING-type"/>
</dbReference>
<sequence length="687" mass="77168">MDLSSGSNCPPTPPQLENCPATPNRPIVKSNPESTNVSDESSNEERLSNVSENPDPSASPPPNCAICLYKCRNKSFTDSCLHQFCFTCLLQWSKVKAECPLCKQAFKSIIHNVRSNDDYEEYLVRPSLPNIPEPFLGSVYELPSAHRFRFRTTLNIPRHEEIALQNFLLDHPFTNSLLASSQFHDVAVRHNNRTFVTRAISARHLRSIVYQNNLWAVPLPDVTGRYRECSASFFRCNPAQKHRLYPWLNRELKTLLNDNQPHISYVMNIILDLIPEHDINSSQFRSALQPYFTTNTDHFIHELYQFARSPFDMVGYDRHAQYVLEEQLPDIMTSVISSSSDSDSDVQIVSSTIIPRNENATYSSNNSDSVIYVNDESMSVMMTSEPRVGFMPNASNRLDPLISIETISPSSDDDDSDACIITGVVKPPQQRTPELVTLDSDNDVTDVVSIPSDDDDKSSVSNWSANSGVSQLNQPSTSRVCTRQLSATLGNSNAINIKTLSSSSVKSSSDSDSDFNVPLVAFQKTVSNAQFNESQSRKHELSDNDHRDSKKRKINSKKGKTLVRSATYKAINRAIIENLNCDTSTDTEDDDKDYSVGKKFTLRSVIFRRDENVDGPNPINNPSVFNQSENRFEYNVGRTYYNSSIIPENKLPFTTESSTNDSSVEGMSESSNINVTDESSSHEELNF</sequence>
<feature type="compositionally biased region" description="Polar residues" evidence="16">
    <location>
        <begin position="650"/>
        <end position="678"/>
    </location>
</feature>
<dbReference type="AlphaFoldDB" id="A0A6M2DLP1"/>
<evidence type="ECO:0000256" key="10">
    <source>
        <dbReference type="ARBA" id="ARBA00071236"/>
    </source>
</evidence>